<dbReference type="InterPro" id="IPR001667">
    <property type="entry name" value="DDH_dom"/>
</dbReference>
<feature type="domain" description="DHHA1" evidence="7">
    <location>
        <begin position="351"/>
        <end position="443"/>
    </location>
</feature>
<dbReference type="Pfam" id="PF01368">
    <property type="entry name" value="DHH"/>
    <property type="match status" value="1"/>
</dbReference>
<dbReference type="PANTHER" id="PTHR30255:SF2">
    <property type="entry name" value="SINGLE-STRANDED-DNA-SPECIFIC EXONUCLEASE RECJ"/>
    <property type="match status" value="1"/>
</dbReference>
<evidence type="ECO:0000256" key="2">
    <source>
        <dbReference type="ARBA" id="ARBA00019841"/>
    </source>
</evidence>
<dbReference type="Pfam" id="PF02272">
    <property type="entry name" value="DHHA1"/>
    <property type="match status" value="1"/>
</dbReference>
<dbReference type="GO" id="GO:0006310">
    <property type="term" value="P:DNA recombination"/>
    <property type="evidence" value="ECO:0007669"/>
    <property type="project" value="InterPro"/>
</dbReference>
<reference evidence="9" key="1">
    <citation type="submission" date="2017-02" db="EMBL/GenBank/DDBJ databases">
        <title>Delving into the versatile metabolic prowess of the omnipresent phylum Bacteroidetes.</title>
        <authorList>
            <person name="Nobu M.K."/>
            <person name="Mei R."/>
            <person name="Narihiro T."/>
            <person name="Kuroda K."/>
            <person name="Liu W.-T."/>
        </authorList>
    </citation>
    <scope>NUCLEOTIDE SEQUENCE</scope>
    <source>
        <strain evidence="9">ADurb.Bin276</strain>
    </source>
</reference>
<dbReference type="Pfam" id="PF17768">
    <property type="entry name" value="RecJ_OB"/>
    <property type="match status" value="1"/>
</dbReference>
<proteinExistence type="inferred from homology"/>
<dbReference type="GO" id="GO:0006281">
    <property type="term" value="P:DNA repair"/>
    <property type="evidence" value="ECO:0007669"/>
    <property type="project" value="InterPro"/>
</dbReference>
<keyword evidence="3" id="KW-0540">Nuclease</keyword>
<accession>A0A1V5T3P0</accession>
<dbReference type="Gene3D" id="3.90.1640.30">
    <property type="match status" value="1"/>
</dbReference>
<comment type="similarity">
    <text evidence="1">Belongs to the RecJ family.</text>
</comment>
<dbReference type="InterPro" id="IPR004610">
    <property type="entry name" value="RecJ"/>
</dbReference>
<protein>
    <recommendedName>
        <fullName evidence="2">Single-stranded-DNA-specific exonuclease RecJ</fullName>
    </recommendedName>
</protein>
<feature type="domain" description="RecJ OB" evidence="8">
    <location>
        <begin position="457"/>
        <end position="555"/>
    </location>
</feature>
<dbReference type="Gene3D" id="3.10.310.30">
    <property type="match status" value="1"/>
</dbReference>
<evidence type="ECO:0000256" key="4">
    <source>
        <dbReference type="ARBA" id="ARBA00022801"/>
    </source>
</evidence>
<dbReference type="InterPro" id="IPR003156">
    <property type="entry name" value="DHHA1_dom"/>
</dbReference>
<evidence type="ECO:0000313" key="9">
    <source>
        <dbReference type="EMBL" id="OQA61375.1"/>
    </source>
</evidence>
<sequence>MYQRKWQIRKVNRGCLKHLASSLCSPISIARVLMNRGIITPHEARAFLDPDISSLDNLRSLPNLRKAVLLIDSVIKGNGKILIFGDYDADGLTACAILFLFLKKLTPYVDTYIPSRFHEGYGLSEKAIENILNISPDLVITVDAGIKDVKGVGILKNKGIRVIITDHHVPNPDERPDADALVSTWDWNGQKIILPLSGAGVALALAHEYAIYRGMAFSPIEEFIALACVGTVGDVVPLLDENRVIVKYGLKKINQNPGCGLQALLEVVGYSNKDIQSEQIGYIIAPRLNAAGRVEDPRAAFELLISDNYHNALQQAKLLNEFNQKRQKEETKVFSSLFEDKKNQESMEDDIVVVSGKNWSTGVLGIIASRLSERLLRPAIVLSEDETIAVGSARSILGFNITDALDKVSSLLIRHGGHEMAAGLKIPLSNLEIFRQQLNELFGERIRMLKEKNGIVVDAQVTMADVDSQLMLWLKKLEPFGEKNPNPLFVSSDVTVNERWFSGKNRQRLELVLMQNNKMRQHRIDAMIRSENVSDLASSSLIDLIFEIRKGYWNQPYLKIMDWRIKK</sequence>
<dbReference type="SUPFAM" id="SSF64182">
    <property type="entry name" value="DHH phosphoesterases"/>
    <property type="match status" value="1"/>
</dbReference>
<gene>
    <name evidence="9" type="primary">recJ</name>
    <name evidence="9" type="ORF">BWY41_00161</name>
</gene>
<dbReference type="InterPro" id="IPR051673">
    <property type="entry name" value="SSDNA_exonuclease_RecJ"/>
</dbReference>
<evidence type="ECO:0000256" key="5">
    <source>
        <dbReference type="ARBA" id="ARBA00022839"/>
    </source>
</evidence>
<comment type="caution">
    <text evidence="9">The sequence shown here is derived from an EMBL/GenBank/DDBJ whole genome shotgun (WGS) entry which is preliminary data.</text>
</comment>
<organism evidence="9">
    <name type="scientific">Candidatus Atribacter allofermentans</name>
    <dbReference type="NCBI Taxonomy" id="1852833"/>
    <lineage>
        <taxon>Bacteria</taxon>
        <taxon>Pseudomonadati</taxon>
        <taxon>Atribacterota</taxon>
        <taxon>Atribacteria</taxon>
        <taxon>Atribacterales</taxon>
        <taxon>Atribacteraceae</taxon>
        <taxon>Atribacter</taxon>
    </lineage>
</organism>
<dbReference type="InterPro" id="IPR038763">
    <property type="entry name" value="DHH_sf"/>
</dbReference>
<evidence type="ECO:0000256" key="1">
    <source>
        <dbReference type="ARBA" id="ARBA00005915"/>
    </source>
</evidence>
<evidence type="ECO:0000259" key="6">
    <source>
        <dbReference type="Pfam" id="PF01368"/>
    </source>
</evidence>
<keyword evidence="4 9" id="KW-0378">Hydrolase</keyword>
<dbReference type="InterPro" id="IPR041122">
    <property type="entry name" value="RecJ_OB"/>
</dbReference>
<dbReference type="GO" id="GO:0003676">
    <property type="term" value="F:nucleic acid binding"/>
    <property type="evidence" value="ECO:0007669"/>
    <property type="project" value="InterPro"/>
</dbReference>
<evidence type="ECO:0000259" key="8">
    <source>
        <dbReference type="Pfam" id="PF17768"/>
    </source>
</evidence>
<evidence type="ECO:0000259" key="7">
    <source>
        <dbReference type="Pfam" id="PF02272"/>
    </source>
</evidence>
<dbReference type="PANTHER" id="PTHR30255">
    <property type="entry name" value="SINGLE-STRANDED-DNA-SPECIFIC EXONUCLEASE RECJ"/>
    <property type="match status" value="1"/>
</dbReference>
<dbReference type="GO" id="GO:0008409">
    <property type="term" value="F:5'-3' exonuclease activity"/>
    <property type="evidence" value="ECO:0007669"/>
    <property type="project" value="InterPro"/>
</dbReference>
<dbReference type="Proteomes" id="UP000485569">
    <property type="component" value="Unassembled WGS sequence"/>
</dbReference>
<name>A0A1V5T3P0_9BACT</name>
<dbReference type="EMBL" id="MWBQ01000019">
    <property type="protein sequence ID" value="OQA61375.1"/>
    <property type="molecule type" value="Genomic_DNA"/>
</dbReference>
<evidence type="ECO:0000256" key="3">
    <source>
        <dbReference type="ARBA" id="ARBA00022722"/>
    </source>
</evidence>
<dbReference type="NCBIfam" id="TIGR00644">
    <property type="entry name" value="recJ"/>
    <property type="match status" value="1"/>
</dbReference>
<dbReference type="AlphaFoldDB" id="A0A1V5T3P0"/>
<feature type="domain" description="DDH" evidence="6">
    <location>
        <begin position="80"/>
        <end position="230"/>
    </location>
</feature>
<keyword evidence="5 9" id="KW-0269">Exonuclease</keyword>